<feature type="compositionally biased region" description="Polar residues" evidence="7">
    <location>
        <begin position="300"/>
        <end position="321"/>
    </location>
</feature>
<dbReference type="GO" id="GO:0031211">
    <property type="term" value="C:endoplasmic reticulum palmitoyltransferase complex"/>
    <property type="evidence" value="ECO:0007669"/>
    <property type="project" value="TreeGrafter"/>
</dbReference>
<accession>A0A8H3FRI5</accession>
<evidence type="ECO:0000256" key="2">
    <source>
        <dbReference type="ARBA" id="ARBA00007732"/>
    </source>
</evidence>
<dbReference type="GO" id="GO:0005789">
    <property type="term" value="C:endoplasmic reticulum membrane"/>
    <property type="evidence" value="ECO:0007669"/>
    <property type="project" value="UniProtKB-SubCell"/>
</dbReference>
<dbReference type="AlphaFoldDB" id="A0A8H3FRI5"/>
<dbReference type="Pfam" id="PF10256">
    <property type="entry name" value="Erf4"/>
    <property type="match status" value="1"/>
</dbReference>
<comment type="similarity">
    <text evidence="2">Belongs to the ERF4 family.</text>
</comment>
<keyword evidence="10" id="KW-1185">Reference proteome</keyword>
<evidence type="ECO:0000256" key="4">
    <source>
        <dbReference type="ARBA" id="ARBA00018463"/>
    </source>
</evidence>
<evidence type="ECO:0000256" key="6">
    <source>
        <dbReference type="ARBA" id="ARBA00023136"/>
    </source>
</evidence>
<protein>
    <recommendedName>
        <fullName evidence="4">Ras modification protein ERF4</fullName>
    </recommendedName>
</protein>
<dbReference type="GO" id="GO:0006612">
    <property type="term" value="P:protein targeting to membrane"/>
    <property type="evidence" value="ECO:0007669"/>
    <property type="project" value="TreeGrafter"/>
</dbReference>
<evidence type="ECO:0000256" key="7">
    <source>
        <dbReference type="SAM" id="MobiDB-lite"/>
    </source>
</evidence>
<feature type="region of interest" description="Disordered" evidence="7">
    <location>
        <begin position="480"/>
        <end position="504"/>
    </location>
</feature>
<dbReference type="Proteomes" id="UP000664203">
    <property type="component" value="Unassembled WGS sequence"/>
</dbReference>
<evidence type="ECO:0000256" key="3">
    <source>
        <dbReference type="ARBA" id="ARBA00011396"/>
    </source>
</evidence>
<dbReference type="PANTHER" id="PTHR13254:SF0">
    <property type="entry name" value="GOLGIN SUBFAMILY A MEMBER 7_ERF4 DOMAIN-CONTAINING PROTEIN"/>
    <property type="match status" value="1"/>
</dbReference>
<organism evidence="9 10">
    <name type="scientific">Alectoria fallacina</name>
    <dbReference type="NCBI Taxonomy" id="1903189"/>
    <lineage>
        <taxon>Eukaryota</taxon>
        <taxon>Fungi</taxon>
        <taxon>Dikarya</taxon>
        <taxon>Ascomycota</taxon>
        <taxon>Pezizomycotina</taxon>
        <taxon>Lecanoromycetes</taxon>
        <taxon>OSLEUM clade</taxon>
        <taxon>Lecanoromycetidae</taxon>
        <taxon>Lecanorales</taxon>
        <taxon>Lecanorineae</taxon>
        <taxon>Parmeliaceae</taxon>
        <taxon>Alectoria</taxon>
    </lineage>
</organism>
<evidence type="ECO:0000259" key="8">
    <source>
        <dbReference type="Pfam" id="PF10256"/>
    </source>
</evidence>
<dbReference type="InterPro" id="IPR051371">
    <property type="entry name" value="Ras_palmitoyltransferase"/>
</dbReference>
<comment type="subcellular location">
    <subcellularLocation>
        <location evidence="1">Endoplasmic reticulum membrane</location>
        <topology evidence="1">Peripheral membrane protein</topology>
    </subcellularLocation>
</comment>
<dbReference type="OrthoDB" id="5377273at2759"/>
<feature type="domain" description="Golgin subfamily A member 7/ERF4" evidence="8">
    <location>
        <begin position="350"/>
        <end position="472"/>
    </location>
</feature>
<proteinExistence type="inferred from homology"/>
<feature type="region of interest" description="Disordered" evidence="7">
    <location>
        <begin position="213"/>
        <end position="325"/>
    </location>
</feature>
<feature type="compositionally biased region" description="Polar residues" evidence="7">
    <location>
        <begin position="235"/>
        <end position="247"/>
    </location>
</feature>
<comment type="subunit">
    <text evidence="3">Interacts with ERF2.</text>
</comment>
<feature type="compositionally biased region" description="Acidic residues" evidence="7">
    <location>
        <begin position="483"/>
        <end position="493"/>
    </location>
</feature>
<comment type="caution">
    <text evidence="9">The sequence shown here is derived from an EMBL/GenBank/DDBJ whole genome shotgun (WGS) entry which is preliminary data.</text>
</comment>
<evidence type="ECO:0000256" key="5">
    <source>
        <dbReference type="ARBA" id="ARBA00022824"/>
    </source>
</evidence>
<sequence length="504" mass="54375">MSSLVSGAVTGLITGISGLVSGNANDQNFRNGWTQQNLGTVTAANPKKNVIIVFPPHDQNLQGSKYQQLVCKTPTQTLSYDCYIFDSGDFTLKGDGGYLNWAFSATATHNAADDSSIQTSTRETQGRLFTGDRIVEGPLQSVPASWTFSGRLLRASKSQPASLWNPVNSSAIVSSPSTAALSDVTTVSSLAGHPPRLALTTSPANTKTALLQRNNLQSQSSAQVKPPGSGRILSPRSNTTGSPQSGLRSHFRPSSLPKRLNHAHSAMTSTPSQQSLHSDSPSRRPPTPAKDLEYGILHSAPQNSQAPSPRASHQVSSNRSNLAWGPSHPCYPHPNPHVPLTSPLHSTTRIIRIPRDWMIEGDLAPTFSHTYPEVLDPWVSEPDFRTLIKNVNEGLITAFSPYGWRAWVDALLGVATGWIYEDLGFAGVKKGARDVELLIEEWNGQKRKGLDKEDEELVKAIPLRRTGYLCLDIQIPDPQVGAVEDEGEGEEIADGSAAGSGREE</sequence>
<keyword evidence="5" id="KW-0256">Endoplasmic reticulum</keyword>
<evidence type="ECO:0000313" key="9">
    <source>
        <dbReference type="EMBL" id="CAF9929817.1"/>
    </source>
</evidence>
<dbReference type="InterPro" id="IPR019383">
    <property type="entry name" value="Golgin_A_7/ERF4"/>
</dbReference>
<feature type="compositionally biased region" description="Low complexity" evidence="7">
    <location>
        <begin position="494"/>
        <end position="504"/>
    </location>
</feature>
<keyword evidence="6" id="KW-0472">Membrane</keyword>
<feature type="compositionally biased region" description="Polar residues" evidence="7">
    <location>
        <begin position="266"/>
        <end position="279"/>
    </location>
</feature>
<feature type="compositionally biased region" description="Polar residues" evidence="7">
    <location>
        <begin position="213"/>
        <end position="223"/>
    </location>
</feature>
<dbReference type="PANTHER" id="PTHR13254">
    <property type="entry name" value="GOLGI AUTOANTIGEN, GOLGIN SUBFAMILY A, 7"/>
    <property type="match status" value="1"/>
</dbReference>
<dbReference type="EMBL" id="CAJPDR010000274">
    <property type="protein sequence ID" value="CAF9929817.1"/>
    <property type="molecule type" value="Genomic_DNA"/>
</dbReference>
<reference evidence="9" key="1">
    <citation type="submission" date="2021-03" db="EMBL/GenBank/DDBJ databases">
        <authorList>
            <person name="Tagirdzhanova G."/>
        </authorList>
    </citation>
    <scope>NUCLEOTIDE SEQUENCE</scope>
</reference>
<evidence type="ECO:0000313" key="10">
    <source>
        <dbReference type="Proteomes" id="UP000664203"/>
    </source>
</evidence>
<name>A0A8H3FRI5_9LECA</name>
<gene>
    <name evidence="9" type="ORF">ALECFALPRED_004456</name>
</gene>
<evidence type="ECO:0000256" key="1">
    <source>
        <dbReference type="ARBA" id="ARBA00004406"/>
    </source>
</evidence>